<feature type="compositionally biased region" description="Basic and acidic residues" evidence="1">
    <location>
        <begin position="69"/>
        <end position="82"/>
    </location>
</feature>
<evidence type="ECO:0000256" key="1">
    <source>
        <dbReference type="SAM" id="MobiDB-lite"/>
    </source>
</evidence>
<dbReference type="AlphaFoldDB" id="A0AB34TMF4"/>
<evidence type="ECO:0000256" key="2">
    <source>
        <dbReference type="SAM" id="SignalP"/>
    </source>
</evidence>
<comment type="caution">
    <text evidence="3">The sequence shown here is derived from an EMBL/GenBank/DDBJ whole genome shotgun (WGS) entry which is preliminary data.</text>
</comment>
<feature type="compositionally biased region" description="Low complexity" evidence="1">
    <location>
        <begin position="83"/>
        <end position="98"/>
    </location>
</feature>
<proteinExistence type="predicted"/>
<reference evidence="3 4" key="1">
    <citation type="journal article" date="2015" name="Antimicrob. Agents Chemother.">
        <title>Whole-Genome Sequencing Identifies Emergence of a Quinolone Resistance Mutation in a Case of Stenotrophomonas maltophilia Bacteremia.</title>
        <authorList>
            <person name="Pak T.R."/>
            <person name="Altman D.R."/>
            <person name="Attie O."/>
            <person name="Sebra R."/>
            <person name="Hamula C.L."/>
            <person name="Lewis M."/>
            <person name="Deikus G."/>
            <person name="Newman L.C."/>
            <person name="Fang G."/>
            <person name="Hand J."/>
            <person name="Papel G."/>
            <person name="Wallach F."/>
            <person name="Schadt E.E."/>
            <person name="Huprikar S."/>
            <person name="van Bakel H."/>
            <person name="Kasarskis A."/>
            <person name="Bashir A."/>
        </authorList>
    </citation>
    <scope>NUCLEOTIDE SEQUENCE [LARGE SCALE GENOMIC DNA]</scope>
    <source>
        <strain evidence="3 4">ISMMS6</strain>
    </source>
</reference>
<feature type="compositionally biased region" description="Low complexity" evidence="1">
    <location>
        <begin position="27"/>
        <end position="55"/>
    </location>
</feature>
<dbReference type="PROSITE" id="PS51257">
    <property type="entry name" value="PROKAR_LIPOPROTEIN"/>
    <property type="match status" value="1"/>
</dbReference>
<dbReference type="Proteomes" id="UP000037632">
    <property type="component" value="Unassembled WGS sequence"/>
</dbReference>
<accession>A0AB34TMF4</accession>
<dbReference type="RefSeq" id="WP_053462280.1">
    <property type="nucleotide sequence ID" value="NZ_JZIW01000001.1"/>
</dbReference>
<protein>
    <submittedName>
        <fullName evidence="3">Uncharacterized protein</fullName>
    </submittedName>
</protein>
<feature type="chain" id="PRO_5044303820" evidence="2">
    <location>
        <begin position="25"/>
        <end position="98"/>
    </location>
</feature>
<dbReference type="EMBL" id="JZIW01000001">
    <property type="protein sequence ID" value="KOO84102.1"/>
    <property type="molecule type" value="Genomic_DNA"/>
</dbReference>
<organism evidence="3 4">
    <name type="scientific">Stenotrophomonas maltophilia</name>
    <name type="common">Pseudomonas maltophilia</name>
    <name type="synonym">Xanthomonas maltophilia</name>
    <dbReference type="NCBI Taxonomy" id="40324"/>
    <lineage>
        <taxon>Bacteria</taxon>
        <taxon>Pseudomonadati</taxon>
        <taxon>Pseudomonadota</taxon>
        <taxon>Gammaproteobacteria</taxon>
        <taxon>Lysobacterales</taxon>
        <taxon>Lysobacteraceae</taxon>
        <taxon>Stenotrophomonas</taxon>
        <taxon>Stenotrophomonas maltophilia group</taxon>
    </lineage>
</organism>
<feature type="signal peptide" evidence="2">
    <location>
        <begin position="1"/>
        <end position="24"/>
    </location>
</feature>
<sequence length="98" mass="9896">MADFNRLRLALLLPFALVALTACEAGSEAAGHDAAAQSAPAAQAGQATPMQTTAPMEGAEPSWAVQMRRTGDGGVEIRKMDAADGQGAGAAPAEPHQP</sequence>
<feature type="region of interest" description="Disordered" evidence="1">
    <location>
        <begin position="27"/>
        <end position="98"/>
    </location>
</feature>
<name>A0AB34TMF4_STEMA</name>
<gene>
    <name evidence="3" type="ORF">VL23_13290</name>
</gene>
<evidence type="ECO:0000313" key="4">
    <source>
        <dbReference type="Proteomes" id="UP000037632"/>
    </source>
</evidence>
<keyword evidence="2" id="KW-0732">Signal</keyword>
<evidence type="ECO:0000313" key="3">
    <source>
        <dbReference type="EMBL" id="KOO84102.1"/>
    </source>
</evidence>